<sequence length="461" mass="51765">MGDTNRGARLIGGKVAVIIALLVCVVSGVVIYLMLAPKGPEVEPSDYPGSRYARDDAGQVWFLIPGDGYQPVEGADADTFEPVPGETGRGYVYSGLGRDRDHFYALGQRVPGVAPDSVRYLEAHYYLAGDKVYYGTTLLDGADPGTFRVFKNDGVFWNDYAHDDQRLYYQGRWISGADIPSLSRVGVEAPTLAQGHYLRDARRVYYRGRVVEGARPARFTLVEVWGEPRNILYDTHYGYDGQRYFLGDQALPGRVSDTDQALVPGGLKVLVADKSVGWHFLFYQGDTFYYHQPFTNELKTLCRRDSSAPIEVLGRGLYRDDRHVYYAWAARDYKKGRYFRGLRGWYSGLEVVPGADPDDVQLIGKHDYRMLGKTVSGDLYQSNGQRFFNPADGDRAALWGVDESDEVQPLARGHECEAYTRNPDWVGIPVFARNTLVFLAVLLLIIKGGGRFLRRVEMLKN</sequence>
<gene>
    <name evidence="2" type="ordered locus">B5T_03976</name>
</gene>
<dbReference type="InterPro" id="IPR027375">
    <property type="entry name" value="DKNYY"/>
</dbReference>
<dbReference type="KEGG" id="adi:B5T_03976"/>
<keyword evidence="3" id="KW-1185">Reference proteome</keyword>
<evidence type="ECO:0000313" key="2">
    <source>
        <dbReference type="EMBL" id="AFT72237.1"/>
    </source>
</evidence>
<dbReference type="Pfam" id="PF13644">
    <property type="entry name" value="DKNYY"/>
    <property type="match status" value="1"/>
</dbReference>
<dbReference type="OrthoDB" id="6316177at2"/>
<keyword evidence="1" id="KW-0472">Membrane</keyword>
<dbReference type="EMBL" id="CP003466">
    <property type="protein sequence ID" value="AFT72237.1"/>
    <property type="molecule type" value="Genomic_DNA"/>
</dbReference>
<keyword evidence="1" id="KW-0812">Transmembrane</keyword>
<name>K0CKJ3_ALCDB</name>
<dbReference type="AlphaFoldDB" id="K0CKJ3"/>
<dbReference type="STRING" id="930169.B5T_03976"/>
<evidence type="ECO:0000256" key="1">
    <source>
        <dbReference type="SAM" id="Phobius"/>
    </source>
</evidence>
<dbReference type="HOGENOM" id="CLU_646613_0_0_6"/>
<dbReference type="RefSeq" id="WP_014996288.1">
    <property type="nucleotide sequence ID" value="NC_018691.1"/>
</dbReference>
<feature type="transmembrane region" description="Helical" evidence="1">
    <location>
        <begin position="15"/>
        <end position="35"/>
    </location>
</feature>
<protein>
    <submittedName>
        <fullName evidence="2">Membrane protein</fullName>
    </submittedName>
</protein>
<keyword evidence="1" id="KW-1133">Transmembrane helix</keyword>
<organism evidence="2 3">
    <name type="scientific">Alcanivorax dieselolei (strain DSM 16502 / CGMCC 1.3690 / MCCC 1A00001 / B-5)</name>
    <name type="common">Alloalcanivorax dieselolei</name>
    <dbReference type="NCBI Taxonomy" id="930169"/>
    <lineage>
        <taxon>Bacteria</taxon>
        <taxon>Pseudomonadati</taxon>
        <taxon>Pseudomonadota</taxon>
        <taxon>Gammaproteobacteria</taxon>
        <taxon>Oceanospirillales</taxon>
        <taxon>Alcanivoracaceae</taxon>
        <taxon>Alloalcanivorax</taxon>
    </lineage>
</organism>
<reference evidence="2 3" key="1">
    <citation type="journal article" date="2012" name="J. Bacteriol.">
        <title>Complete genome sequence of Alcanivorax dieselolei type strain B5.</title>
        <authorList>
            <person name="Lai Q."/>
            <person name="Li W."/>
            <person name="Shao Z."/>
        </authorList>
    </citation>
    <scope>NUCLEOTIDE SEQUENCE [LARGE SCALE GENOMIC DNA]</scope>
    <source>
        <strain evidence="3">DSM 16502 / CGMCC 1.3690 / B-5</strain>
    </source>
</reference>
<feature type="transmembrane region" description="Helical" evidence="1">
    <location>
        <begin position="425"/>
        <end position="446"/>
    </location>
</feature>
<dbReference type="PATRIC" id="fig|930169.3.peg.3935"/>
<accession>K0CKJ3</accession>
<evidence type="ECO:0000313" key="3">
    <source>
        <dbReference type="Proteomes" id="UP000006286"/>
    </source>
</evidence>
<dbReference type="Proteomes" id="UP000006286">
    <property type="component" value="Chromosome"/>
</dbReference>
<proteinExistence type="predicted"/>